<organism evidence="1 2">
    <name type="scientific">Paenibacillus woosongensis</name>
    <dbReference type="NCBI Taxonomy" id="307580"/>
    <lineage>
        <taxon>Bacteria</taxon>
        <taxon>Bacillati</taxon>
        <taxon>Bacillota</taxon>
        <taxon>Bacilli</taxon>
        <taxon>Bacillales</taxon>
        <taxon>Paenibacillaceae</taxon>
        <taxon>Paenibacillus</taxon>
    </lineage>
</organism>
<evidence type="ECO:0000313" key="1">
    <source>
        <dbReference type="EMBL" id="GIP57887.1"/>
    </source>
</evidence>
<sequence length="141" mass="15795">MEQIASSLKSKQKALSSGFLEARSKHAVLKPNPHILKDDEKNIELARIDDHHIWIYDDGNCVSQFKVTSLGATPHSPNEAKAVYVFLDSQNKEVGRWDAGTFPCNCGDNQAQRTLKGQYNGNLYDIIMDVEFPVPGDFVRC</sequence>
<dbReference type="EMBL" id="BOSM01000002">
    <property type="protein sequence ID" value="GIP57887.1"/>
    <property type="molecule type" value="Genomic_DNA"/>
</dbReference>
<keyword evidence="2" id="KW-1185">Reference proteome</keyword>
<gene>
    <name evidence="1" type="ORF">J15TS10_17010</name>
</gene>
<evidence type="ECO:0000313" key="2">
    <source>
        <dbReference type="Proteomes" id="UP000681290"/>
    </source>
</evidence>
<dbReference type="Proteomes" id="UP000681290">
    <property type="component" value="Unassembled WGS sequence"/>
</dbReference>
<proteinExistence type="predicted"/>
<accession>A0ABQ4MPH7</accession>
<reference evidence="1 2" key="1">
    <citation type="submission" date="2021-03" db="EMBL/GenBank/DDBJ databases">
        <title>Antimicrobial resistance genes in bacteria isolated from Japanese honey, and their potential for conferring macrolide and lincosamide resistance in the American foulbrood pathogen Paenibacillus larvae.</title>
        <authorList>
            <person name="Okamoto M."/>
            <person name="Kumagai M."/>
            <person name="Kanamori H."/>
            <person name="Takamatsu D."/>
        </authorList>
    </citation>
    <scope>NUCLEOTIDE SEQUENCE [LARGE SCALE GENOMIC DNA]</scope>
    <source>
        <strain evidence="1 2">J15TS10</strain>
    </source>
</reference>
<comment type="caution">
    <text evidence="1">The sequence shown here is derived from an EMBL/GenBank/DDBJ whole genome shotgun (WGS) entry which is preliminary data.</text>
</comment>
<dbReference type="RefSeq" id="WP_213590376.1">
    <property type="nucleotide sequence ID" value="NZ_BOSM01000002.1"/>
</dbReference>
<name>A0ABQ4MPH7_9BACL</name>
<protein>
    <submittedName>
        <fullName evidence="1">Uncharacterized protein</fullName>
    </submittedName>
</protein>